<dbReference type="GeneID" id="28972110"/>
<evidence type="ECO:0000313" key="4">
    <source>
        <dbReference type="Proteomes" id="UP000078595"/>
    </source>
</evidence>
<dbReference type="KEGG" id="kdj:28972110"/>
<reference evidence="3" key="1">
    <citation type="submission" date="2013-07" db="EMBL/GenBank/DDBJ databases">
        <authorList>
            <consortium name="The Broad Institute Genome Sequencing Platform"/>
            <person name="Cuomo C."/>
            <person name="Litvintseva A."/>
            <person name="Chen Y."/>
            <person name="Heitman J."/>
            <person name="Sun S."/>
            <person name="Springer D."/>
            <person name="Dromer F."/>
            <person name="Young S.K."/>
            <person name="Zeng Q."/>
            <person name="Gargeya S."/>
            <person name="Fitzgerald M."/>
            <person name="Abouelleil A."/>
            <person name="Alvarado L."/>
            <person name="Berlin A.M."/>
            <person name="Chapman S.B."/>
            <person name="Dewar J."/>
            <person name="Goldberg J."/>
            <person name="Griggs A."/>
            <person name="Gujja S."/>
            <person name="Hansen M."/>
            <person name="Howarth C."/>
            <person name="Imamovic A."/>
            <person name="Larimer J."/>
            <person name="McCowan C."/>
            <person name="Murphy C."/>
            <person name="Pearson M."/>
            <person name="Priest M."/>
            <person name="Roberts A."/>
            <person name="Saif S."/>
            <person name="Shea T."/>
            <person name="Sykes S."/>
            <person name="Wortman J."/>
            <person name="Nusbaum C."/>
            <person name="Birren B."/>
        </authorList>
    </citation>
    <scope>NUCLEOTIDE SEQUENCE</scope>
    <source>
        <strain evidence="3">CBS 10117</strain>
    </source>
</reference>
<feature type="transmembrane region" description="Helical" evidence="2">
    <location>
        <begin position="12"/>
        <end position="30"/>
    </location>
</feature>
<dbReference type="Proteomes" id="UP000078595">
    <property type="component" value="Chromosome 8"/>
</dbReference>
<dbReference type="RefSeq" id="XP_065825427.1">
    <property type="nucleotide sequence ID" value="XM_065969355.1"/>
</dbReference>
<keyword evidence="2" id="KW-1133">Transmembrane helix</keyword>
<dbReference type="EMBL" id="CP144537">
    <property type="protein sequence ID" value="WWC63727.1"/>
    <property type="molecule type" value="Genomic_DNA"/>
</dbReference>
<keyword evidence="4" id="KW-1185">Reference proteome</keyword>
<evidence type="ECO:0000256" key="1">
    <source>
        <dbReference type="SAM" id="MobiDB-lite"/>
    </source>
</evidence>
<organism evidence="3 4">
    <name type="scientific">Kwoniella dejecticola CBS 10117</name>
    <dbReference type="NCBI Taxonomy" id="1296121"/>
    <lineage>
        <taxon>Eukaryota</taxon>
        <taxon>Fungi</taxon>
        <taxon>Dikarya</taxon>
        <taxon>Basidiomycota</taxon>
        <taxon>Agaricomycotina</taxon>
        <taxon>Tremellomycetes</taxon>
        <taxon>Tremellales</taxon>
        <taxon>Cryptococcaceae</taxon>
        <taxon>Kwoniella</taxon>
    </lineage>
</organism>
<feature type="region of interest" description="Disordered" evidence="1">
    <location>
        <begin position="544"/>
        <end position="563"/>
    </location>
</feature>
<name>A0AAJ8MJV2_9TREE</name>
<protein>
    <submittedName>
        <fullName evidence="3">Uncharacterized protein</fullName>
    </submittedName>
</protein>
<accession>A0AAJ8MJV2</accession>
<keyword evidence="2" id="KW-0812">Transmembrane</keyword>
<keyword evidence="2" id="KW-0472">Membrane</keyword>
<proteinExistence type="predicted"/>
<evidence type="ECO:0000313" key="3">
    <source>
        <dbReference type="EMBL" id="WWC63727.1"/>
    </source>
</evidence>
<reference evidence="3" key="2">
    <citation type="submission" date="2024-02" db="EMBL/GenBank/DDBJ databases">
        <title>Comparative genomics of Cryptococcus and Kwoniella reveals pathogenesis evolution and contrasting modes of karyotype evolution via chromosome fusion or intercentromeric recombination.</title>
        <authorList>
            <person name="Coelho M.A."/>
            <person name="David-Palma M."/>
            <person name="Shea T."/>
            <person name="Bowers K."/>
            <person name="McGinley-Smith S."/>
            <person name="Mohammad A.W."/>
            <person name="Gnirke A."/>
            <person name="Yurkov A.M."/>
            <person name="Nowrousian M."/>
            <person name="Sun S."/>
            <person name="Cuomo C.A."/>
            <person name="Heitman J."/>
        </authorList>
    </citation>
    <scope>NUCLEOTIDE SEQUENCE</scope>
    <source>
        <strain evidence="3">CBS 10117</strain>
    </source>
</reference>
<sequence>MRLQPHSSLVLLHRLPVLVTITLLTALLLYKSISTELSVLISPDLLASYDPSWSTLFCPAPISIPGANFCPIAKDTFVETSAYDLPKLVKRNIVISDAGTCAWHNEGEDDLGVLEGIVDTWRTAGLRVAVLEHAGFHEEVVGAVLKTLRDLEVDFTLYRDGFRWGFEQVLELGMDYTIPPTPYSDGTFAKDVNNGEFDVVFHISCDHAFWNWPRNDMAFEAMKNSKELEVVCMLHQLENLNDEERESWEVVADQERLTYLTLSKHVKNYLRSEVLKWSHSLNKQTWGNVYVEEFIPIFPIDASRLSDSEFVNVAEFFPRHSGRTPSRFAVLGNIQPWRRNYNSILDDLFQAVEADPASWGYLPLSSEPNSTYMSANDKSTPPVTLHFIGSLLPTVHLDVPAPLTNMVFIHSDLYYLDFYRLLGSMDLILPAFVGWTYLEKKLSSAIPAAIISRVPLLGSELLLNAYQFLREPAIILHKPGMREIEAIGLLRKGLDPYTANKPVFQDRSPLEAENSRSWNKELLTETKPLLPKCLLSSEQPVHSVRKVGQSHGPDGEPNFDPSSEWKQYHQNLYVANKGMMSDLLERLYQRIERRRLSGEA</sequence>
<evidence type="ECO:0000256" key="2">
    <source>
        <dbReference type="SAM" id="Phobius"/>
    </source>
</evidence>
<gene>
    <name evidence="3" type="ORF">I303_106332</name>
</gene>
<dbReference type="AlphaFoldDB" id="A0AAJ8MJV2"/>